<keyword evidence="6" id="KW-0539">Nucleus</keyword>
<dbReference type="EMBL" id="WJEC01003663">
    <property type="protein sequence ID" value="KAF7474771.1"/>
    <property type="molecule type" value="Genomic_DNA"/>
</dbReference>
<keyword evidence="4" id="KW-0238">DNA-binding</keyword>
<evidence type="ECO:0000256" key="4">
    <source>
        <dbReference type="ARBA" id="ARBA00023125"/>
    </source>
</evidence>
<evidence type="ECO:0000256" key="3">
    <source>
        <dbReference type="ARBA" id="ARBA00023015"/>
    </source>
</evidence>
<evidence type="ECO:0000256" key="5">
    <source>
        <dbReference type="ARBA" id="ARBA00023163"/>
    </source>
</evidence>
<evidence type="ECO:0000256" key="1">
    <source>
        <dbReference type="ARBA" id="ARBA00004123"/>
    </source>
</evidence>
<dbReference type="GO" id="GO:0000978">
    <property type="term" value="F:RNA polymerase II cis-regulatory region sequence-specific DNA binding"/>
    <property type="evidence" value="ECO:0007669"/>
    <property type="project" value="TreeGrafter"/>
</dbReference>
<dbReference type="GO" id="GO:0005634">
    <property type="term" value="C:nucleus"/>
    <property type="evidence" value="ECO:0007669"/>
    <property type="project" value="UniProtKB-SubCell"/>
</dbReference>
<dbReference type="PANTHER" id="PTHR45776">
    <property type="entry name" value="MIP04163P"/>
    <property type="match status" value="1"/>
</dbReference>
<comment type="subcellular location">
    <subcellularLocation>
        <location evidence="1">Nucleus</location>
    </subcellularLocation>
</comment>
<evidence type="ECO:0000313" key="9">
    <source>
        <dbReference type="EMBL" id="VTJ68226.1"/>
    </source>
</evidence>
<evidence type="ECO:0000256" key="2">
    <source>
        <dbReference type="ARBA" id="ARBA00008289"/>
    </source>
</evidence>
<dbReference type="GO" id="GO:0046983">
    <property type="term" value="F:protein dimerization activity"/>
    <property type="evidence" value="ECO:0007669"/>
    <property type="project" value="InterPro"/>
</dbReference>
<dbReference type="EMBL" id="CABDUW010000420">
    <property type="protein sequence ID" value="VTJ68226.1"/>
    <property type="molecule type" value="Genomic_DNA"/>
</dbReference>
<organism evidence="9 10">
    <name type="scientific">Marmota monax</name>
    <name type="common">Woodchuck</name>
    <dbReference type="NCBI Taxonomy" id="9995"/>
    <lineage>
        <taxon>Eukaryota</taxon>
        <taxon>Metazoa</taxon>
        <taxon>Chordata</taxon>
        <taxon>Craniata</taxon>
        <taxon>Vertebrata</taxon>
        <taxon>Euteleostomi</taxon>
        <taxon>Mammalia</taxon>
        <taxon>Eutheria</taxon>
        <taxon>Euarchontoglires</taxon>
        <taxon>Glires</taxon>
        <taxon>Rodentia</taxon>
        <taxon>Sciuromorpha</taxon>
        <taxon>Sciuridae</taxon>
        <taxon>Xerinae</taxon>
        <taxon>Marmotini</taxon>
        <taxon>Marmota</taxon>
    </lineage>
</organism>
<proteinExistence type="inferred from homology"/>
<dbReference type="PROSITE" id="PS50888">
    <property type="entry name" value="BHLH"/>
    <property type="match status" value="1"/>
</dbReference>
<keyword evidence="5" id="KW-0804">Transcription</keyword>
<gene>
    <name evidence="8" type="ORF">GHT09_014469</name>
    <name evidence="9" type="ORF">MONAX_5E033280</name>
</gene>
<dbReference type="PANTHER" id="PTHR45776:SF3">
    <property type="entry name" value="TRANSCRIPTION FACTOR E3"/>
    <property type="match status" value="1"/>
</dbReference>
<protein>
    <recommendedName>
        <fullName evidence="7">BHLH domain-containing protein</fullName>
    </recommendedName>
</protein>
<evidence type="ECO:0000256" key="6">
    <source>
        <dbReference type="ARBA" id="ARBA00023242"/>
    </source>
</evidence>
<evidence type="ECO:0000313" key="8">
    <source>
        <dbReference type="EMBL" id="KAF7474771.1"/>
    </source>
</evidence>
<name>A0A5E4BG34_MARMO</name>
<dbReference type="Proteomes" id="UP000335636">
    <property type="component" value="Unassembled WGS sequence"/>
</dbReference>
<dbReference type="Pfam" id="PF00010">
    <property type="entry name" value="HLH"/>
    <property type="match status" value="1"/>
</dbReference>
<feature type="domain" description="BHLH" evidence="7">
    <location>
        <begin position="68"/>
        <end position="121"/>
    </location>
</feature>
<dbReference type="GO" id="GO:0000981">
    <property type="term" value="F:DNA-binding transcription factor activity, RNA polymerase II-specific"/>
    <property type="evidence" value="ECO:0007669"/>
    <property type="project" value="TreeGrafter"/>
</dbReference>
<evidence type="ECO:0000259" key="7">
    <source>
        <dbReference type="PROSITE" id="PS50888"/>
    </source>
</evidence>
<reference evidence="9 10" key="1">
    <citation type="submission" date="2019-04" db="EMBL/GenBank/DDBJ databases">
        <authorList>
            <person name="Alioto T."/>
            <person name="Alioto T."/>
        </authorList>
    </citation>
    <scope>NUCLEOTIDE SEQUENCE [LARGE SCALE GENOMIC DNA]</scope>
</reference>
<dbReference type="InterPro" id="IPR011598">
    <property type="entry name" value="bHLH_dom"/>
</dbReference>
<dbReference type="AlphaFoldDB" id="A0A5E4BG34"/>
<dbReference type="Gene3D" id="4.10.280.10">
    <property type="entry name" value="Helix-loop-helix DNA-binding domain"/>
    <property type="match status" value="1"/>
</dbReference>
<evidence type="ECO:0000313" key="10">
    <source>
        <dbReference type="Proteomes" id="UP000335636"/>
    </source>
</evidence>
<dbReference type="Proteomes" id="UP000662637">
    <property type="component" value="Unassembled WGS sequence"/>
</dbReference>
<keyword evidence="10" id="KW-1185">Reference proteome</keyword>
<comment type="similarity">
    <text evidence="2">Belongs to the MiT/TFE family.</text>
</comment>
<dbReference type="InterPro" id="IPR036638">
    <property type="entry name" value="HLH_DNA-bd_sf"/>
</dbReference>
<reference evidence="8" key="2">
    <citation type="submission" date="2020-08" db="EMBL/GenBank/DDBJ databases">
        <authorList>
            <person name="Shumante A."/>
            <person name="Zimin A.V."/>
            <person name="Puiu D."/>
            <person name="Salzberg S.L."/>
        </authorList>
    </citation>
    <scope>NUCLEOTIDE SEQUENCE</scope>
    <source>
        <strain evidence="8">WC2-LM</strain>
        <tissue evidence="8">Liver</tissue>
    </source>
</reference>
<sequence length="133" mass="14752">MLSYLPGGTAGLQLPSSLPASGNLLDLYSNQGVATPAITVSNSCPAELPHIKPEISETEAKALLKEHQKKDNHNLIERGRRFNIDFRIKELGTLIPKSNDPEMGWNKGTILEASVDYIRKLQKEQQRSKDLES</sequence>
<dbReference type="SUPFAM" id="SSF47459">
    <property type="entry name" value="HLH, helix-loop-helix DNA-binding domain"/>
    <property type="match status" value="1"/>
</dbReference>
<accession>A0A5E4BG34</accession>
<dbReference type="SMART" id="SM00353">
    <property type="entry name" value="HLH"/>
    <property type="match status" value="1"/>
</dbReference>
<keyword evidence="3" id="KW-0805">Transcription regulation</keyword>